<dbReference type="GO" id="GO:0008878">
    <property type="term" value="F:glucose-1-phosphate adenylyltransferase activity"/>
    <property type="evidence" value="ECO:0007669"/>
    <property type="project" value="InterPro"/>
</dbReference>
<organism evidence="5 6">
    <name type="scientific">Clostridium acetireducens DSM 10703</name>
    <dbReference type="NCBI Taxonomy" id="1121290"/>
    <lineage>
        <taxon>Bacteria</taxon>
        <taxon>Bacillati</taxon>
        <taxon>Bacillota</taxon>
        <taxon>Clostridia</taxon>
        <taxon>Eubacteriales</taxon>
        <taxon>Clostridiaceae</taxon>
        <taxon>Clostridium</taxon>
    </lineage>
</organism>
<evidence type="ECO:0000259" key="4">
    <source>
        <dbReference type="Pfam" id="PF24894"/>
    </source>
</evidence>
<dbReference type="InterPro" id="IPR011831">
    <property type="entry name" value="ADP-Glc_PPase"/>
</dbReference>
<dbReference type="InterPro" id="IPR005835">
    <property type="entry name" value="NTP_transferase_dom"/>
</dbReference>
<dbReference type="Gene3D" id="2.160.10.10">
    <property type="entry name" value="Hexapeptide repeat proteins"/>
    <property type="match status" value="1"/>
</dbReference>
<keyword evidence="6" id="KW-1185">Reference proteome</keyword>
<evidence type="ECO:0000313" key="5">
    <source>
        <dbReference type="EMBL" id="OFI06765.1"/>
    </source>
</evidence>
<dbReference type="SUPFAM" id="SSF53448">
    <property type="entry name" value="Nucleotide-diphospho-sugar transferases"/>
    <property type="match status" value="1"/>
</dbReference>
<dbReference type="CDD" id="cd02508">
    <property type="entry name" value="ADP_Glucose_PP"/>
    <property type="match status" value="1"/>
</dbReference>
<reference evidence="5 6" key="1">
    <citation type="submission" date="2016-06" db="EMBL/GenBank/DDBJ databases">
        <title>Genome sequence of Clostridium acetireducens DSM 10703.</title>
        <authorList>
            <person name="Poehlein A."/>
            <person name="Fluechter S."/>
            <person name="Duerre P."/>
            <person name="Daniel R."/>
        </authorList>
    </citation>
    <scope>NUCLEOTIDE SEQUENCE [LARGE SCALE GENOMIC DNA]</scope>
    <source>
        <strain evidence="5 6">DSM 10703</strain>
    </source>
</reference>
<protein>
    <submittedName>
        <fullName evidence="5">Glycogen biosynthesis protein GlgD</fullName>
    </submittedName>
</protein>
<dbReference type="InterPro" id="IPR056818">
    <property type="entry name" value="GlmU/GlgC-like_hexapep"/>
</dbReference>
<dbReference type="EMBL" id="LZFO01000008">
    <property type="protein sequence ID" value="OFI06765.1"/>
    <property type="molecule type" value="Genomic_DNA"/>
</dbReference>
<feature type="domain" description="Glucose-1-phosphate adenylyltransferase/Bifunctional protein GlmU-like C-terminal hexapeptide" evidence="4">
    <location>
        <begin position="286"/>
        <end position="355"/>
    </location>
</feature>
<gene>
    <name evidence="5" type="primary">glgD</name>
    <name evidence="5" type="ORF">CLOACE_07480</name>
</gene>
<dbReference type="InterPro" id="IPR011004">
    <property type="entry name" value="Trimer_LpxA-like_sf"/>
</dbReference>
<dbReference type="PATRIC" id="fig|1121290.3.peg.757"/>
<dbReference type="Gene3D" id="3.90.550.10">
    <property type="entry name" value="Spore Coat Polysaccharide Biosynthesis Protein SpsA, Chain A"/>
    <property type="match status" value="1"/>
</dbReference>
<evidence type="ECO:0000313" key="6">
    <source>
        <dbReference type="Proteomes" id="UP000175744"/>
    </source>
</evidence>
<evidence type="ECO:0000256" key="1">
    <source>
        <dbReference type="ARBA" id="ARBA00010443"/>
    </source>
</evidence>
<feature type="domain" description="Nucleotidyl transferase" evidence="3">
    <location>
        <begin position="17"/>
        <end position="229"/>
    </location>
</feature>
<evidence type="ECO:0000259" key="3">
    <source>
        <dbReference type="Pfam" id="PF00483"/>
    </source>
</evidence>
<dbReference type="PANTHER" id="PTHR43523:SF6">
    <property type="entry name" value="GLYCOGEN BIOSYNTHESIS PROTEIN GLGD"/>
    <property type="match status" value="1"/>
</dbReference>
<dbReference type="Pfam" id="PF00483">
    <property type="entry name" value="NTP_transferase"/>
    <property type="match status" value="1"/>
</dbReference>
<keyword evidence="2" id="KW-0320">Glycogen biosynthesis</keyword>
<accession>A0A1E8F0S4</accession>
<dbReference type="STRING" id="1121290.CLAOCE_07480"/>
<dbReference type="CDD" id="cd04651">
    <property type="entry name" value="LbH_G1P_AT_C"/>
    <property type="match status" value="1"/>
</dbReference>
<proteinExistence type="inferred from homology"/>
<evidence type="ECO:0000256" key="2">
    <source>
        <dbReference type="ARBA" id="ARBA00023056"/>
    </source>
</evidence>
<sequence length="372" mass="42302">MKNVLGIINNLDEESNLKEITANRSIGAVPFGGRYRLIDFILSNMINSGVQNVGVLLQNNARSVMAHLRSGKEWGLDRKINGLNILPPNSIKTVDDIPKGDLENFYANIDYFSKASEKYVIVCSSNFLFNMDFKKVLKHHIEKNADITIIYKDFGKDILNHNKKTIMETDKLGRVFRMEVNPQKAYSSKESMEVYLMEKYLLVDLINRCISRGVYNFKTHCIIHNLRALKVYGYEYKGYVANIDSVKNYYKYNMDLLNVDIATELFTKEGLIYTSVKDQPPVKYMETAQVKNSLIANGSIIAGNVENSIISRGVKVEKGAYVKDSIIMENSLVQQCAKIENVILDKEVTITKNMTLIGGKYYPLIIEKKAII</sequence>
<comment type="similarity">
    <text evidence="1">Belongs to the bacterial/plant glucose-1-phosphate adenylyltransferase family.</text>
</comment>
<dbReference type="GO" id="GO:0005978">
    <property type="term" value="P:glycogen biosynthetic process"/>
    <property type="evidence" value="ECO:0007669"/>
    <property type="project" value="UniProtKB-KW"/>
</dbReference>
<dbReference type="InterPro" id="IPR029044">
    <property type="entry name" value="Nucleotide-diphossugar_trans"/>
</dbReference>
<dbReference type="RefSeq" id="WP_070109704.1">
    <property type="nucleotide sequence ID" value="NZ_LZFO01000008.1"/>
</dbReference>
<dbReference type="Proteomes" id="UP000175744">
    <property type="component" value="Unassembled WGS sequence"/>
</dbReference>
<dbReference type="NCBIfam" id="TIGR02092">
    <property type="entry name" value="glgD"/>
    <property type="match status" value="1"/>
</dbReference>
<dbReference type="OrthoDB" id="9801810at2"/>
<dbReference type="PANTHER" id="PTHR43523">
    <property type="entry name" value="GLUCOSE-1-PHOSPHATE ADENYLYLTRANSFERASE-RELATED"/>
    <property type="match status" value="1"/>
</dbReference>
<comment type="caution">
    <text evidence="5">The sequence shown here is derived from an EMBL/GenBank/DDBJ whole genome shotgun (WGS) entry which is preliminary data.</text>
</comment>
<dbReference type="AlphaFoldDB" id="A0A1E8F0S4"/>
<name>A0A1E8F0S4_9CLOT</name>
<dbReference type="Pfam" id="PF24894">
    <property type="entry name" value="Hexapep_GlmU"/>
    <property type="match status" value="1"/>
</dbReference>
<dbReference type="InterPro" id="IPR011832">
    <property type="entry name" value="GlgDAde_trans"/>
</dbReference>
<dbReference type="SUPFAM" id="SSF51161">
    <property type="entry name" value="Trimeric LpxA-like enzymes"/>
    <property type="match status" value="1"/>
</dbReference>